<name>A0ABS7B6N0_9ACTN</name>
<dbReference type="EMBL" id="JAHXZI010000012">
    <property type="protein sequence ID" value="MBW6436709.1"/>
    <property type="molecule type" value="Genomic_DNA"/>
</dbReference>
<accession>A0ABS7B6N0</accession>
<protein>
    <submittedName>
        <fullName evidence="1">Uncharacterized protein</fullName>
    </submittedName>
</protein>
<dbReference type="RefSeq" id="WP_220146072.1">
    <property type="nucleotide sequence ID" value="NZ_JAHXZI010000012.1"/>
</dbReference>
<dbReference type="Proteomes" id="UP001519863">
    <property type="component" value="Unassembled WGS sequence"/>
</dbReference>
<gene>
    <name evidence="1" type="ORF">KZ829_23485</name>
</gene>
<reference evidence="1 2" key="1">
    <citation type="journal article" date="2013" name="Antonie Van Leeuwenhoek">
        <title>Actinoplanes hulinensis sp. nov., a novel actinomycete isolated from soybean root (Glycine max (L.) Merr).</title>
        <authorList>
            <person name="Shen Y."/>
            <person name="Liu C."/>
            <person name="Wang X."/>
            <person name="Zhao J."/>
            <person name="Jia F."/>
            <person name="Zhang Y."/>
            <person name="Wang L."/>
            <person name="Yang D."/>
            <person name="Xiang W."/>
        </authorList>
    </citation>
    <scope>NUCLEOTIDE SEQUENCE [LARGE SCALE GENOMIC DNA]</scope>
    <source>
        <strain evidence="1 2">NEAU-M9</strain>
    </source>
</reference>
<sequence>MTTVTALIPRVRRDHTGRALAIRCTACGTWRKPVRFLRNTVICRRCPYGPVGRHLATYAAKRR</sequence>
<evidence type="ECO:0000313" key="2">
    <source>
        <dbReference type="Proteomes" id="UP001519863"/>
    </source>
</evidence>
<proteinExistence type="predicted"/>
<evidence type="ECO:0000313" key="1">
    <source>
        <dbReference type="EMBL" id="MBW6436709.1"/>
    </source>
</evidence>
<comment type="caution">
    <text evidence="1">The sequence shown here is derived from an EMBL/GenBank/DDBJ whole genome shotgun (WGS) entry which is preliminary data.</text>
</comment>
<keyword evidence="2" id="KW-1185">Reference proteome</keyword>
<organism evidence="1 2">
    <name type="scientific">Actinoplanes hulinensis</name>
    <dbReference type="NCBI Taxonomy" id="1144547"/>
    <lineage>
        <taxon>Bacteria</taxon>
        <taxon>Bacillati</taxon>
        <taxon>Actinomycetota</taxon>
        <taxon>Actinomycetes</taxon>
        <taxon>Micromonosporales</taxon>
        <taxon>Micromonosporaceae</taxon>
        <taxon>Actinoplanes</taxon>
    </lineage>
</organism>